<keyword evidence="3" id="KW-1185">Reference proteome</keyword>
<sequence length="241" mass="27979">MPAFPIPKPSTESPRPQRRHYADRQLFDLQNKLLKCDLRPQTSDSTYQSDYPHYPSGSPRTDRRSRRKADSYIAPLTDLERLNQQITKYPRAAPPSQKSADHLLYLSTYQAAYTTQRQRLGVGEFHYMDDKERQLERQASSPETTPSLYQDSFINHSKANMIALGNPGKEHVMTKSLYQDMTPELTVTDLLRGDGKSKRGTSYKFDFRHFSEFQSQPKPLVSHEPMPPVPRAVKYRRWAQM</sequence>
<organism evidence="2 3">
    <name type="scientific">Polyrhizophydium stewartii</name>
    <dbReference type="NCBI Taxonomy" id="2732419"/>
    <lineage>
        <taxon>Eukaryota</taxon>
        <taxon>Fungi</taxon>
        <taxon>Fungi incertae sedis</taxon>
        <taxon>Chytridiomycota</taxon>
        <taxon>Chytridiomycota incertae sedis</taxon>
        <taxon>Chytridiomycetes</taxon>
        <taxon>Rhizophydiales</taxon>
        <taxon>Rhizophydiales incertae sedis</taxon>
        <taxon>Polyrhizophydium</taxon>
    </lineage>
</organism>
<dbReference type="EMBL" id="JADGIZ020000008">
    <property type="protein sequence ID" value="KAL2917894.1"/>
    <property type="molecule type" value="Genomic_DNA"/>
</dbReference>
<feature type="compositionally biased region" description="Polar residues" evidence="1">
    <location>
        <begin position="40"/>
        <end position="49"/>
    </location>
</feature>
<feature type="region of interest" description="Disordered" evidence="1">
    <location>
        <begin position="1"/>
        <end position="21"/>
    </location>
</feature>
<evidence type="ECO:0000313" key="3">
    <source>
        <dbReference type="Proteomes" id="UP001527925"/>
    </source>
</evidence>
<comment type="caution">
    <text evidence="2">The sequence shown here is derived from an EMBL/GenBank/DDBJ whole genome shotgun (WGS) entry which is preliminary data.</text>
</comment>
<evidence type="ECO:0000256" key="1">
    <source>
        <dbReference type="SAM" id="MobiDB-lite"/>
    </source>
</evidence>
<evidence type="ECO:0000313" key="2">
    <source>
        <dbReference type="EMBL" id="KAL2917894.1"/>
    </source>
</evidence>
<name>A0ABR4NEK0_9FUNG</name>
<gene>
    <name evidence="2" type="ORF">HK105_202307</name>
</gene>
<dbReference type="Proteomes" id="UP001527925">
    <property type="component" value="Unassembled WGS sequence"/>
</dbReference>
<proteinExistence type="predicted"/>
<reference evidence="2 3" key="1">
    <citation type="submission" date="2023-09" db="EMBL/GenBank/DDBJ databases">
        <title>Pangenome analysis of Batrachochytrium dendrobatidis and related Chytrids.</title>
        <authorList>
            <person name="Yacoub M.N."/>
            <person name="Stajich J.E."/>
            <person name="James T.Y."/>
        </authorList>
    </citation>
    <scope>NUCLEOTIDE SEQUENCE [LARGE SCALE GENOMIC DNA]</scope>
    <source>
        <strain evidence="2 3">JEL0888</strain>
    </source>
</reference>
<accession>A0ABR4NEK0</accession>
<protein>
    <submittedName>
        <fullName evidence="2">Uncharacterized protein</fullName>
    </submittedName>
</protein>
<feature type="region of interest" description="Disordered" evidence="1">
    <location>
        <begin position="38"/>
        <end position="67"/>
    </location>
</feature>